<evidence type="ECO:0000256" key="2">
    <source>
        <dbReference type="PROSITE-ProRule" id="PRU10139"/>
    </source>
</evidence>
<keyword evidence="5" id="KW-1185">Reference proteome</keyword>
<keyword evidence="4" id="KW-0378">Hydrolase</keyword>
<dbReference type="AlphaFoldDB" id="A0A3N4JGF7"/>
<dbReference type="InterPro" id="IPR003010">
    <property type="entry name" value="C-N_Hydrolase"/>
</dbReference>
<evidence type="ECO:0000313" key="5">
    <source>
        <dbReference type="Proteomes" id="UP000276215"/>
    </source>
</evidence>
<dbReference type="SUPFAM" id="SSF56317">
    <property type="entry name" value="Carbon-nitrogen hydrolase"/>
    <property type="match status" value="1"/>
</dbReference>
<proteinExistence type="inferred from homology"/>
<dbReference type="OrthoDB" id="10250282at2759"/>
<gene>
    <name evidence="4" type="ORF">L873DRAFT_127379</name>
</gene>
<organism evidence="4 5">
    <name type="scientific">Choiromyces venosus 120613-1</name>
    <dbReference type="NCBI Taxonomy" id="1336337"/>
    <lineage>
        <taxon>Eukaryota</taxon>
        <taxon>Fungi</taxon>
        <taxon>Dikarya</taxon>
        <taxon>Ascomycota</taxon>
        <taxon>Pezizomycotina</taxon>
        <taxon>Pezizomycetes</taxon>
        <taxon>Pezizales</taxon>
        <taxon>Tuberaceae</taxon>
        <taxon>Choiromyces</taxon>
    </lineage>
</organism>
<accession>A0A3N4JGF7</accession>
<dbReference type="GO" id="GO:0000257">
    <property type="term" value="F:nitrilase activity"/>
    <property type="evidence" value="ECO:0007669"/>
    <property type="project" value="UniProtKB-ARBA"/>
</dbReference>
<dbReference type="InterPro" id="IPR000132">
    <property type="entry name" value="Nitrilase/CN_hydratase_CS"/>
</dbReference>
<dbReference type="PROSITE" id="PS00920">
    <property type="entry name" value="NITRIL_CHT_1"/>
    <property type="match status" value="1"/>
</dbReference>
<dbReference type="GO" id="GO:0016836">
    <property type="term" value="F:hydro-lyase activity"/>
    <property type="evidence" value="ECO:0007669"/>
    <property type="project" value="UniProtKB-ARBA"/>
</dbReference>
<dbReference type="EMBL" id="ML120463">
    <property type="protein sequence ID" value="RPA92924.1"/>
    <property type="molecule type" value="Genomic_DNA"/>
</dbReference>
<protein>
    <submittedName>
        <fullName evidence="4">Carbon-nitrogen hydrolase</fullName>
    </submittedName>
</protein>
<dbReference type="InterPro" id="IPR036526">
    <property type="entry name" value="C-N_Hydrolase_sf"/>
</dbReference>
<sequence>MPPLKLTVAQYATCRTRAETLTLLREKTTAAAETGTNLILFPEAFLGGYPRGSAFNAVIGDQTDTGRKQYHEYWTQAVDLGDTHPDGLGRYDAPGDGTREFLEGVARDTGVFLVVGVVEKVGATLFCGVVFVCPKGGIVGKRRKVMPTGAERVVWGIGSPKTLKAVKSEIAGQKVTLGAAISWENYMPLLRATLYTQNTNIYLAPTADARESWISTMRHIALEGRCYVLGCNQFVTDHTLPAFANDVAAEAGEEVLVEEEEGEEILCDGGSVVFDPMGKLLTSPLFGEGMLSVVVEDLESEVVRAKMDFDTGLGGHYSRGDAFKLEVTGLEL</sequence>
<dbReference type="Gene3D" id="3.60.110.10">
    <property type="entry name" value="Carbon-nitrogen hydrolase"/>
    <property type="match status" value="1"/>
</dbReference>
<feature type="active site" description="Proton acceptor" evidence="2">
    <location>
        <position position="43"/>
    </location>
</feature>
<feature type="domain" description="CN hydrolase" evidence="3">
    <location>
        <begin position="4"/>
        <end position="300"/>
    </location>
</feature>
<evidence type="ECO:0000259" key="3">
    <source>
        <dbReference type="PROSITE" id="PS50263"/>
    </source>
</evidence>
<dbReference type="PANTHER" id="PTHR46044:SF1">
    <property type="entry name" value="CN HYDROLASE DOMAIN-CONTAINING PROTEIN"/>
    <property type="match status" value="1"/>
</dbReference>
<name>A0A3N4JGF7_9PEZI</name>
<dbReference type="Pfam" id="PF00795">
    <property type="entry name" value="CN_hydrolase"/>
    <property type="match status" value="1"/>
</dbReference>
<dbReference type="Proteomes" id="UP000276215">
    <property type="component" value="Unassembled WGS sequence"/>
</dbReference>
<reference evidence="4 5" key="1">
    <citation type="journal article" date="2018" name="Nat. Ecol. Evol.">
        <title>Pezizomycetes genomes reveal the molecular basis of ectomycorrhizal truffle lifestyle.</title>
        <authorList>
            <person name="Murat C."/>
            <person name="Payen T."/>
            <person name="Noel B."/>
            <person name="Kuo A."/>
            <person name="Morin E."/>
            <person name="Chen J."/>
            <person name="Kohler A."/>
            <person name="Krizsan K."/>
            <person name="Balestrini R."/>
            <person name="Da Silva C."/>
            <person name="Montanini B."/>
            <person name="Hainaut M."/>
            <person name="Levati E."/>
            <person name="Barry K.W."/>
            <person name="Belfiori B."/>
            <person name="Cichocki N."/>
            <person name="Clum A."/>
            <person name="Dockter R.B."/>
            <person name="Fauchery L."/>
            <person name="Guy J."/>
            <person name="Iotti M."/>
            <person name="Le Tacon F."/>
            <person name="Lindquist E.A."/>
            <person name="Lipzen A."/>
            <person name="Malagnac F."/>
            <person name="Mello A."/>
            <person name="Molinier V."/>
            <person name="Miyauchi S."/>
            <person name="Poulain J."/>
            <person name="Riccioni C."/>
            <person name="Rubini A."/>
            <person name="Sitrit Y."/>
            <person name="Splivallo R."/>
            <person name="Traeger S."/>
            <person name="Wang M."/>
            <person name="Zifcakova L."/>
            <person name="Wipf D."/>
            <person name="Zambonelli A."/>
            <person name="Paolocci F."/>
            <person name="Nowrousian M."/>
            <person name="Ottonello S."/>
            <person name="Baldrian P."/>
            <person name="Spatafora J.W."/>
            <person name="Henrissat B."/>
            <person name="Nagy L.G."/>
            <person name="Aury J.M."/>
            <person name="Wincker P."/>
            <person name="Grigoriev I.V."/>
            <person name="Bonfante P."/>
            <person name="Martin F.M."/>
        </authorList>
    </citation>
    <scope>NUCLEOTIDE SEQUENCE [LARGE SCALE GENOMIC DNA]</scope>
    <source>
        <strain evidence="4 5">120613-1</strain>
    </source>
</reference>
<comment type="similarity">
    <text evidence="1">Belongs to the carbon-nitrogen hydrolase superfamily. Nitrilase family.</text>
</comment>
<dbReference type="PROSITE" id="PS50263">
    <property type="entry name" value="CN_HYDROLASE"/>
    <property type="match status" value="1"/>
</dbReference>
<dbReference type="PANTHER" id="PTHR46044">
    <property type="entry name" value="NITRILASE"/>
    <property type="match status" value="1"/>
</dbReference>
<evidence type="ECO:0000313" key="4">
    <source>
        <dbReference type="EMBL" id="RPA92924.1"/>
    </source>
</evidence>
<dbReference type="STRING" id="1336337.A0A3N4JGF7"/>
<evidence type="ECO:0000256" key="1">
    <source>
        <dbReference type="ARBA" id="ARBA00008129"/>
    </source>
</evidence>
<dbReference type="InterPro" id="IPR044149">
    <property type="entry name" value="Nitrilases_CHs"/>
</dbReference>